<dbReference type="GO" id="GO:0045910">
    <property type="term" value="P:negative regulation of DNA recombination"/>
    <property type="evidence" value="ECO:0007669"/>
    <property type="project" value="InterPro"/>
</dbReference>
<protein>
    <recommendedName>
        <fullName evidence="9">Endonuclease MutS2</fullName>
        <ecNumber evidence="9">3.1.-.-</ecNumber>
    </recommendedName>
    <alternativeName>
        <fullName evidence="9">Ribosome-associated protein quality control-upstream factor</fullName>
        <shortName evidence="9">RQC-upstream factor</shortName>
        <shortName evidence="9">RqcU</shortName>
        <ecNumber evidence="9">3.6.4.-</ecNumber>
    </alternativeName>
</protein>
<keyword evidence="7 9" id="KW-0694">RNA-binding</keyword>
<dbReference type="SMART" id="SM00463">
    <property type="entry name" value="SMR"/>
    <property type="match status" value="1"/>
</dbReference>
<dbReference type="HAMAP" id="MF_00092">
    <property type="entry name" value="MutS2"/>
    <property type="match status" value="1"/>
</dbReference>
<organism evidence="13 14">
    <name type="scientific">Segatella maculosa OT 289</name>
    <dbReference type="NCBI Taxonomy" id="999422"/>
    <lineage>
        <taxon>Bacteria</taxon>
        <taxon>Pseudomonadati</taxon>
        <taxon>Bacteroidota</taxon>
        <taxon>Bacteroidia</taxon>
        <taxon>Bacteroidales</taxon>
        <taxon>Prevotellaceae</taxon>
        <taxon>Segatella</taxon>
    </lineage>
</organism>
<dbReference type="GO" id="GO:0140664">
    <property type="term" value="F:ATP-dependent DNA damage sensor activity"/>
    <property type="evidence" value="ECO:0007669"/>
    <property type="project" value="InterPro"/>
</dbReference>
<dbReference type="EC" id="3.6.4.-" evidence="9"/>
<keyword evidence="1 9" id="KW-0540">Nuclease</keyword>
<evidence type="ECO:0000256" key="3">
    <source>
        <dbReference type="ARBA" id="ARBA00022741"/>
    </source>
</evidence>
<keyword evidence="8 9" id="KW-0238">DNA-binding</keyword>
<dbReference type="GO" id="GO:0006298">
    <property type="term" value="P:mismatch repair"/>
    <property type="evidence" value="ECO:0007669"/>
    <property type="project" value="InterPro"/>
</dbReference>
<evidence type="ECO:0000313" key="13">
    <source>
        <dbReference type="EMBL" id="EHO67185.1"/>
    </source>
</evidence>
<dbReference type="Pfam" id="PF01713">
    <property type="entry name" value="Smr"/>
    <property type="match status" value="1"/>
</dbReference>
<comment type="caution">
    <text evidence="13">The sequence shown here is derived from an EMBL/GenBank/DDBJ whole genome shotgun (WGS) entry which is preliminary data.</text>
</comment>
<keyword evidence="14" id="KW-1185">Reference proteome</keyword>
<evidence type="ECO:0000256" key="6">
    <source>
        <dbReference type="ARBA" id="ARBA00022840"/>
    </source>
</evidence>
<dbReference type="GO" id="GO:0072344">
    <property type="term" value="P:rescue of stalled ribosome"/>
    <property type="evidence" value="ECO:0007669"/>
    <property type="project" value="UniProtKB-UniRule"/>
</dbReference>
<dbReference type="OrthoDB" id="9808166at2"/>
<evidence type="ECO:0000256" key="11">
    <source>
        <dbReference type="SAM" id="MobiDB-lite"/>
    </source>
</evidence>
<gene>
    <name evidence="9" type="primary">mutS2</name>
    <name evidence="9" type="synonym">rqcU</name>
    <name evidence="13" type="ORF">HMPREF9944_02286</name>
</gene>
<dbReference type="Gene3D" id="3.40.50.300">
    <property type="entry name" value="P-loop containing nucleotide triphosphate hydrolases"/>
    <property type="match status" value="1"/>
</dbReference>
<evidence type="ECO:0000256" key="9">
    <source>
        <dbReference type="HAMAP-Rule" id="MF_00092"/>
    </source>
</evidence>
<reference evidence="13 14" key="1">
    <citation type="submission" date="2011-12" db="EMBL/GenBank/DDBJ databases">
        <title>The Genome Sequence of Prevotella maculosa OT 289.</title>
        <authorList>
            <consortium name="The Broad Institute Genome Sequencing Platform"/>
            <person name="Earl A."/>
            <person name="Ward D."/>
            <person name="Feldgarden M."/>
            <person name="Gevers D."/>
            <person name="Izard J."/>
            <person name="Blanton J.M."/>
            <person name="Mathney J."/>
            <person name="Tanner A.C."/>
            <person name="Dewhirst F.E."/>
            <person name="Young S.K."/>
            <person name="Zeng Q."/>
            <person name="Gargeya S."/>
            <person name="Fitzgerald M."/>
            <person name="Haas B."/>
            <person name="Abouelleil A."/>
            <person name="Alvarado L."/>
            <person name="Arachchi H.M."/>
            <person name="Berlin A."/>
            <person name="Chapman S.B."/>
            <person name="Gearin G."/>
            <person name="Goldberg J."/>
            <person name="Griggs A."/>
            <person name="Gujja S."/>
            <person name="Hansen M."/>
            <person name="Heiman D."/>
            <person name="Howarth C."/>
            <person name="Larimer J."/>
            <person name="Lui A."/>
            <person name="MacDonald P.J.P."/>
            <person name="McCowen C."/>
            <person name="Montmayeur A."/>
            <person name="Murphy C."/>
            <person name="Neiman D."/>
            <person name="Pearson M."/>
            <person name="Priest M."/>
            <person name="Roberts A."/>
            <person name="Saif S."/>
            <person name="Shea T."/>
            <person name="Sisk P."/>
            <person name="Stolte C."/>
            <person name="Sykes S."/>
            <person name="Wortman J."/>
            <person name="Nusbaum C."/>
            <person name="Birren B."/>
        </authorList>
    </citation>
    <scope>NUCLEOTIDE SEQUENCE [LARGE SCALE GENOMIC DNA]</scope>
    <source>
        <strain evidence="13 14">OT 289</strain>
    </source>
</reference>
<keyword evidence="10" id="KW-0175">Coiled coil</keyword>
<dbReference type="GO" id="GO:0019843">
    <property type="term" value="F:rRNA binding"/>
    <property type="evidence" value="ECO:0007669"/>
    <property type="project" value="UniProtKB-UniRule"/>
</dbReference>
<dbReference type="CDD" id="cd06503">
    <property type="entry name" value="ATP-synt_Fo_b"/>
    <property type="match status" value="1"/>
</dbReference>
<dbReference type="PATRIC" id="fig|999422.3.peg.2314"/>
<proteinExistence type="inferred from homology"/>
<dbReference type="SUPFAM" id="SSF160443">
    <property type="entry name" value="SMR domain-like"/>
    <property type="match status" value="1"/>
</dbReference>
<evidence type="ECO:0000256" key="8">
    <source>
        <dbReference type="ARBA" id="ARBA00023125"/>
    </source>
</evidence>
<dbReference type="Gene3D" id="3.30.1370.110">
    <property type="match status" value="1"/>
</dbReference>
<dbReference type="HOGENOM" id="CLU_011252_2_1_10"/>
<dbReference type="InterPro" id="IPR000432">
    <property type="entry name" value="DNA_mismatch_repair_MutS_C"/>
</dbReference>
<dbReference type="GO" id="GO:0005524">
    <property type="term" value="F:ATP binding"/>
    <property type="evidence" value="ECO:0007669"/>
    <property type="project" value="UniProtKB-UniRule"/>
</dbReference>
<evidence type="ECO:0000256" key="1">
    <source>
        <dbReference type="ARBA" id="ARBA00022722"/>
    </source>
</evidence>
<comment type="similarity">
    <text evidence="9">Belongs to the DNA mismatch repair MutS family. MutS2 subfamily.</text>
</comment>
<dbReference type="STRING" id="999422.HMPREF9944_02286"/>
<comment type="function">
    <text evidence="9">Acts as a ribosome collision sensor, splitting the ribosome into its 2 subunits. Detects stalled/collided 70S ribosomes which it binds and splits by an ATP-hydrolysis driven conformational change. Acts upstream of the ribosome quality control system (RQC), a ribosome-associated complex that mediates the extraction of incompletely synthesized nascent chains from stalled ribosomes and their subsequent degradation. Probably generates substrates for RQC.</text>
</comment>
<dbReference type="InterPro" id="IPR002625">
    <property type="entry name" value="Smr_dom"/>
</dbReference>
<dbReference type="SUPFAM" id="SSF48334">
    <property type="entry name" value="DNA repair protein MutS, domain III"/>
    <property type="match status" value="1"/>
</dbReference>
<dbReference type="SMART" id="SM00533">
    <property type="entry name" value="MUTSd"/>
    <property type="match status" value="1"/>
</dbReference>
<dbReference type="SUPFAM" id="SSF52540">
    <property type="entry name" value="P-loop containing nucleoside triphosphate hydrolases"/>
    <property type="match status" value="1"/>
</dbReference>
<dbReference type="InterPro" id="IPR036187">
    <property type="entry name" value="DNA_mismatch_repair_MutS_sf"/>
</dbReference>
<dbReference type="GO" id="GO:0016887">
    <property type="term" value="F:ATP hydrolysis activity"/>
    <property type="evidence" value="ECO:0007669"/>
    <property type="project" value="InterPro"/>
</dbReference>
<dbReference type="GO" id="GO:0004519">
    <property type="term" value="F:endonuclease activity"/>
    <property type="evidence" value="ECO:0007669"/>
    <property type="project" value="UniProtKB-UniRule"/>
</dbReference>
<feature type="region of interest" description="Disordered" evidence="11">
    <location>
        <begin position="655"/>
        <end position="678"/>
    </location>
</feature>
<dbReference type="InterPro" id="IPR045076">
    <property type="entry name" value="MutS"/>
</dbReference>
<dbReference type="AlphaFoldDB" id="H1HPW1"/>
<keyword evidence="2 9" id="KW-0699">rRNA-binding</keyword>
<evidence type="ECO:0000256" key="10">
    <source>
        <dbReference type="SAM" id="Coils"/>
    </source>
</evidence>
<dbReference type="PANTHER" id="PTHR48466:SF2">
    <property type="entry name" value="OS10G0509000 PROTEIN"/>
    <property type="match status" value="1"/>
</dbReference>
<dbReference type="InterPro" id="IPR027417">
    <property type="entry name" value="P-loop_NTPase"/>
</dbReference>
<dbReference type="InterPro" id="IPR007696">
    <property type="entry name" value="DNA_mismatch_repair_MutS_core"/>
</dbReference>
<evidence type="ECO:0000313" key="14">
    <source>
        <dbReference type="Proteomes" id="UP000003167"/>
    </source>
</evidence>
<evidence type="ECO:0000256" key="5">
    <source>
        <dbReference type="ARBA" id="ARBA00022801"/>
    </source>
</evidence>
<dbReference type="GO" id="GO:0030983">
    <property type="term" value="F:mismatched DNA binding"/>
    <property type="evidence" value="ECO:0007669"/>
    <property type="project" value="InterPro"/>
</dbReference>
<dbReference type="GO" id="GO:0043023">
    <property type="term" value="F:ribosomal large subunit binding"/>
    <property type="evidence" value="ECO:0007669"/>
    <property type="project" value="UniProtKB-UniRule"/>
</dbReference>
<evidence type="ECO:0000256" key="7">
    <source>
        <dbReference type="ARBA" id="ARBA00022884"/>
    </source>
</evidence>
<dbReference type="RefSeq" id="WP_008566284.1">
    <property type="nucleotide sequence ID" value="NZ_JH594509.1"/>
</dbReference>
<dbReference type="Pfam" id="PF20297">
    <property type="entry name" value="MSSS"/>
    <property type="match status" value="1"/>
</dbReference>
<dbReference type="FunFam" id="3.40.50.300:FF:001531">
    <property type="entry name" value="Endonuclease MutS2"/>
    <property type="match status" value="1"/>
</dbReference>
<sequence length="837" mass="94200">MIYPDNFETKTGFAEIRTMLRDLCLSPLGQTEADGMCFSSDIEAVNELHAQTNELRLLLEANPDFPLNNIFDARESVSRARIANTHLEESEFFDLRRSLDTVHKIVGLLHPDDPAQMAGRALFRLSDGIAVFPGLVQRIDQVIDKYGHMRDTASPELLRLRRELARAEGSVSRILHGILRAAQTEGLVEKDVAPAVRDGRLVIPIAPGLKRRINGIVHDESATGHTVFVEPTEVVEANNHIRELENEERQEVIRILTALTQHVRPNVAEILDSLHFLGIIDFIQAKVRLGKRLRAVSPVVKASPCIDWIEARHPLLELQLTARGNKIIPLGITLTDEKRILVISGPNAGGKSVCLKTVALLQYMLQCGLPIPVSERSSCGLFNDLMLDIGDEQSLENDLSTYSSHLLNMKHMMRQATDRTLILIDEFGTGTEPQIGGAIAESVLDKFCSKGVWGVITTHYQNLKHFADTHAEVANGAMLYDRHEMRALFQLAIGRPGSSFAIEIARKIGLPEDVIAEASEIVGSDYIQSDKYLQDIVRDKRYWEGKRQSIHQREKELEKTIARYEEEIQDLRQQRRAIVAKAKADAEELLRESNRRIENVIREIREQQAEKEATKRIREELRSFKQTVKEEQTVAHKAHGLMSDDDFEKKLAQIQQRKQRKEKRKQEKAAQQAAVTPRLSTEKMAVGDTVRIRGLKSTGTIEAIDGDMCTVIFGDMRSKMRLNRLETAVPSSPNANPIETAYQVSRATRDTIDDHKKNFRQDLDVRGMRGDEALTAVQHFIDDAILVGISRVRILHGKGNGILRTLIRQYLSTVPNVVHYADEHVQFGGAGITIVDF</sequence>
<dbReference type="Pfam" id="PF00488">
    <property type="entry name" value="MutS_V"/>
    <property type="match status" value="1"/>
</dbReference>
<dbReference type="FunFam" id="3.30.1370.110:FF:000004">
    <property type="entry name" value="Endonuclease MutS2"/>
    <property type="match status" value="1"/>
</dbReference>
<keyword evidence="5 9" id="KW-0378">Hydrolase</keyword>
<evidence type="ECO:0000259" key="12">
    <source>
        <dbReference type="PROSITE" id="PS50828"/>
    </source>
</evidence>
<evidence type="ECO:0000256" key="2">
    <source>
        <dbReference type="ARBA" id="ARBA00022730"/>
    </source>
</evidence>
<name>H1HPW1_9BACT</name>
<evidence type="ECO:0000256" key="4">
    <source>
        <dbReference type="ARBA" id="ARBA00022759"/>
    </source>
</evidence>
<dbReference type="Proteomes" id="UP000003167">
    <property type="component" value="Unassembled WGS sequence"/>
</dbReference>
<keyword evidence="4 9" id="KW-0255">Endonuclease</keyword>
<keyword evidence="6 9" id="KW-0067">ATP-binding</keyword>
<comment type="function">
    <text evidence="9">Endonuclease that is involved in the suppression of homologous recombination and thus may have a key role in the control of bacterial genetic diversity.</text>
</comment>
<dbReference type="SMART" id="SM00534">
    <property type="entry name" value="MUTSac"/>
    <property type="match status" value="1"/>
</dbReference>
<feature type="domain" description="Smr" evidence="12">
    <location>
        <begin position="763"/>
        <end position="837"/>
    </location>
</feature>
<dbReference type="EC" id="3.1.-.-" evidence="9"/>
<feature type="binding site" evidence="9">
    <location>
        <begin position="345"/>
        <end position="352"/>
    </location>
    <ligand>
        <name>ATP</name>
        <dbReference type="ChEBI" id="CHEBI:30616"/>
    </ligand>
</feature>
<accession>H1HPW1</accession>
<comment type="subunit">
    <text evidence="9">Homodimer. Binds to stalled ribosomes, contacting rRNA.</text>
</comment>
<feature type="coiled-coil region" evidence="10">
    <location>
        <begin position="547"/>
        <end position="617"/>
    </location>
</feature>
<dbReference type="NCBIfam" id="TIGR01069">
    <property type="entry name" value="mutS2"/>
    <property type="match status" value="1"/>
</dbReference>
<dbReference type="InterPro" id="IPR036063">
    <property type="entry name" value="Smr_dom_sf"/>
</dbReference>
<dbReference type="InterPro" id="IPR005747">
    <property type="entry name" value="MutS2"/>
</dbReference>
<dbReference type="PANTHER" id="PTHR48466">
    <property type="entry name" value="OS10G0509000 PROTEIN-RELATED"/>
    <property type="match status" value="1"/>
</dbReference>
<dbReference type="InterPro" id="IPR046893">
    <property type="entry name" value="MSSS"/>
</dbReference>
<keyword evidence="3 9" id="KW-0547">Nucleotide-binding</keyword>
<dbReference type="EMBL" id="AGEK01000037">
    <property type="protein sequence ID" value="EHO67185.1"/>
    <property type="molecule type" value="Genomic_DNA"/>
</dbReference>
<dbReference type="PIRSF" id="PIRSF005814">
    <property type="entry name" value="MutS_YshD"/>
    <property type="match status" value="1"/>
</dbReference>
<dbReference type="PROSITE" id="PS50828">
    <property type="entry name" value="SMR"/>
    <property type="match status" value="1"/>
</dbReference>